<gene>
    <name evidence="1" type="ORF">UFOPK4306_02321</name>
</gene>
<evidence type="ECO:0000313" key="1">
    <source>
        <dbReference type="EMBL" id="CAB5068196.1"/>
    </source>
</evidence>
<dbReference type="AlphaFoldDB" id="A0A6J7UTN0"/>
<accession>A0A6J7UTN0</accession>
<name>A0A6J7UTN0_9ZZZZ</name>
<sequence>MKNVVTIKKMDRRWLLRISSKKFGGITLVGTLSSSGSLAGPSSAVSHVVGD</sequence>
<organism evidence="1">
    <name type="scientific">freshwater metagenome</name>
    <dbReference type="NCBI Taxonomy" id="449393"/>
    <lineage>
        <taxon>unclassified sequences</taxon>
        <taxon>metagenomes</taxon>
        <taxon>ecological metagenomes</taxon>
    </lineage>
</organism>
<dbReference type="EMBL" id="CAFBQP010000130">
    <property type="protein sequence ID" value="CAB5068196.1"/>
    <property type="molecule type" value="Genomic_DNA"/>
</dbReference>
<reference evidence="1" key="1">
    <citation type="submission" date="2020-05" db="EMBL/GenBank/DDBJ databases">
        <authorList>
            <person name="Chiriac C."/>
            <person name="Salcher M."/>
            <person name="Ghai R."/>
            <person name="Kavagutti S V."/>
        </authorList>
    </citation>
    <scope>NUCLEOTIDE SEQUENCE</scope>
</reference>
<proteinExistence type="predicted"/>
<protein>
    <submittedName>
        <fullName evidence="1">Unannotated protein</fullName>
    </submittedName>
</protein>